<feature type="compositionally biased region" description="Basic and acidic residues" evidence="1">
    <location>
        <begin position="97"/>
        <end position="108"/>
    </location>
</feature>
<feature type="compositionally biased region" description="Pro residues" evidence="1">
    <location>
        <begin position="320"/>
        <end position="336"/>
    </location>
</feature>
<sequence length="379" mass="41275">MERNKLPFSSQKSRAFMPPSHRGGGALANTSRMFGAQVWRPRHTPRADSSNNRSPLHRALARNHDPHARALSDSQRTISDNLGNPEQGEITHQSKAHISEEPTSRERGPLIHNAPLIIRDQEARAQGTHSSIPARLAESSAGKEKQIAGNIDMELDFDYGHDLDGQDLETPLTELEKAEVDNLVKETELLEMNAMLMATDDLLGDELLGDTPDDNAEQIEAISQLSPANAEHTMEMQVDQQHTNVSQDAPNVKNRKRSASNIRTAIASTEKAPTPAKGYLKKHISRSPDIKGVMASKKLHYRRGRASPKKKAPVGSYSGPTPPPPRPRAAATMPPPPVAVEGGYGAYDAYITAATRYTALGAPTLYDNAASDVRSFQGS</sequence>
<evidence type="ECO:0000313" key="2">
    <source>
        <dbReference type="EnsemblPlants" id="Bo1g005000.1"/>
    </source>
</evidence>
<feature type="region of interest" description="Disordered" evidence="1">
    <location>
        <begin position="1"/>
        <end position="108"/>
    </location>
</feature>
<dbReference type="Gramene" id="Bo1g005000.1">
    <property type="protein sequence ID" value="Bo1g005000.1"/>
    <property type="gene ID" value="Bo1g005000"/>
</dbReference>
<evidence type="ECO:0000313" key="3">
    <source>
        <dbReference type="Proteomes" id="UP000032141"/>
    </source>
</evidence>
<dbReference type="EnsemblPlants" id="Bo1g005000.1">
    <property type="protein sequence ID" value="Bo1g005000.1"/>
    <property type="gene ID" value="Bo1g005000"/>
</dbReference>
<keyword evidence="3" id="KW-1185">Reference proteome</keyword>
<protein>
    <submittedName>
        <fullName evidence="2">Uncharacterized protein</fullName>
    </submittedName>
</protein>
<feature type="region of interest" description="Disordered" evidence="1">
    <location>
        <begin position="124"/>
        <end position="143"/>
    </location>
</feature>
<feature type="compositionally biased region" description="Basic residues" evidence="1">
    <location>
        <begin position="297"/>
        <end position="312"/>
    </location>
</feature>
<proteinExistence type="predicted"/>
<dbReference type="AlphaFoldDB" id="A0A0D3A1C4"/>
<dbReference type="HOGENOM" id="CLU_730266_0_0_1"/>
<feature type="region of interest" description="Disordered" evidence="1">
    <location>
        <begin position="297"/>
        <end position="336"/>
    </location>
</feature>
<accession>A0A0D3A1C4</accession>
<dbReference type="Proteomes" id="UP000032141">
    <property type="component" value="Chromosome C1"/>
</dbReference>
<reference evidence="2 3" key="1">
    <citation type="journal article" date="2014" name="Genome Biol.">
        <title>Transcriptome and methylome profiling reveals relics of genome dominance in the mesopolyploid Brassica oleracea.</title>
        <authorList>
            <person name="Parkin I.A."/>
            <person name="Koh C."/>
            <person name="Tang H."/>
            <person name="Robinson S.J."/>
            <person name="Kagale S."/>
            <person name="Clarke W.E."/>
            <person name="Town C.D."/>
            <person name="Nixon J."/>
            <person name="Krishnakumar V."/>
            <person name="Bidwell S.L."/>
            <person name="Denoeud F."/>
            <person name="Belcram H."/>
            <person name="Links M.G."/>
            <person name="Just J."/>
            <person name="Clarke C."/>
            <person name="Bender T."/>
            <person name="Huebert T."/>
            <person name="Mason A.S."/>
            <person name="Pires J.C."/>
            <person name="Barker G."/>
            <person name="Moore J."/>
            <person name="Walley P.G."/>
            <person name="Manoli S."/>
            <person name="Batley J."/>
            <person name="Edwards D."/>
            <person name="Nelson M.N."/>
            <person name="Wang X."/>
            <person name="Paterson A.H."/>
            <person name="King G."/>
            <person name="Bancroft I."/>
            <person name="Chalhoub B."/>
            <person name="Sharpe A.G."/>
        </authorList>
    </citation>
    <scope>NUCLEOTIDE SEQUENCE</scope>
    <source>
        <strain evidence="2 3">cv. TO1000</strain>
    </source>
</reference>
<evidence type="ECO:0000256" key="1">
    <source>
        <dbReference type="SAM" id="MobiDB-lite"/>
    </source>
</evidence>
<reference evidence="2" key="2">
    <citation type="submission" date="2015-03" db="UniProtKB">
        <authorList>
            <consortium name="EnsemblPlants"/>
        </authorList>
    </citation>
    <scope>IDENTIFICATION</scope>
</reference>
<organism evidence="2 3">
    <name type="scientific">Brassica oleracea var. oleracea</name>
    <dbReference type="NCBI Taxonomy" id="109376"/>
    <lineage>
        <taxon>Eukaryota</taxon>
        <taxon>Viridiplantae</taxon>
        <taxon>Streptophyta</taxon>
        <taxon>Embryophyta</taxon>
        <taxon>Tracheophyta</taxon>
        <taxon>Spermatophyta</taxon>
        <taxon>Magnoliopsida</taxon>
        <taxon>eudicotyledons</taxon>
        <taxon>Gunneridae</taxon>
        <taxon>Pentapetalae</taxon>
        <taxon>rosids</taxon>
        <taxon>malvids</taxon>
        <taxon>Brassicales</taxon>
        <taxon>Brassicaceae</taxon>
        <taxon>Brassiceae</taxon>
        <taxon>Brassica</taxon>
    </lineage>
</organism>
<feature type="compositionally biased region" description="Polar residues" evidence="1">
    <location>
        <begin position="72"/>
        <end position="84"/>
    </location>
</feature>
<name>A0A0D3A1C4_BRAOL</name>